<dbReference type="SUPFAM" id="SSF55961">
    <property type="entry name" value="Bet v1-like"/>
    <property type="match status" value="1"/>
</dbReference>
<evidence type="ECO:0008006" key="3">
    <source>
        <dbReference type="Google" id="ProtNLM"/>
    </source>
</evidence>
<sequence length="152" mass="18147">MLFISESNYATIILMTYVCSVLISAPLDHVWKVYTHPETMYTWQADLKSYYDVEGEEYDAVRIYEIAGEQTEFHQKNILQKKPTAEFVLINGNEVRHIKDEFTESEEITEWKRTVKITNKNIIDNIKLFFHKEDYRKHTMEHMQGFQEKATQ</sequence>
<gene>
    <name evidence="1" type="ORF">KC573_02295</name>
</gene>
<reference evidence="1" key="1">
    <citation type="submission" date="2020-04" db="EMBL/GenBank/DDBJ databases">
        <authorList>
            <person name="Zhang T."/>
        </authorList>
    </citation>
    <scope>NUCLEOTIDE SEQUENCE</scope>
    <source>
        <strain evidence="1">HKST-UBA02</strain>
    </source>
</reference>
<dbReference type="AlphaFoldDB" id="A0A955LWR4"/>
<proteinExistence type="predicted"/>
<reference evidence="1" key="2">
    <citation type="journal article" date="2021" name="Microbiome">
        <title>Successional dynamics and alternative stable states in a saline activated sludge microbial community over 9 years.</title>
        <authorList>
            <person name="Wang Y."/>
            <person name="Ye J."/>
            <person name="Ju F."/>
            <person name="Liu L."/>
            <person name="Boyd J.A."/>
            <person name="Deng Y."/>
            <person name="Parks D.H."/>
            <person name="Jiang X."/>
            <person name="Yin X."/>
            <person name="Woodcroft B.J."/>
            <person name="Tyson G.W."/>
            <person name="Hugenholtz P."/>
            <person name="Polz M.F."/>
            <person name="Zhang T."/>
        </authorList>
    </citation>
    <scope>NUCLEOTIDE SEQUENCE</scope>
    <source>
        <strain evidence="1">HKST-UBA02</strain>
    </source>
</reference>
<dbReference type="EMBL" id="JAGQKY010000085">
    <property type="protein sequence ID" value="MCA9397634.1"/>
    <property type="molecule type" value="Genomic_DNA"/>
</dbReference>
<name>A0A955LWR4_UNCKA</name>
<protein>
    <recommendedName>
        <fullName evidence="3">SRPBCC family protein</fullName>
    </recommendedName>
</protein>
<organism evidence="1 2">
    <name type="scientific">candidate division WWE3 bacterium</name>
    <dbReference type="NCBI Taxonomy" id="2053526"/>
    <lineage>
        <taxon>Bacteria</taxon>
        <taxon>Katanobacteria</taxon>
    </lineage>
</organism>
<comment type="caution">
    <text evidence="1">The sequence shown here is derived from an EMBL/GenBank/DDBJ whole genome shotgun (WGS) entry which is preliminary data.</text>
</comment>
<dbReference type="Proteomes" id="UP000699691">
    <property type="component" value="Unassembled WGS sequence"/>
</dbReference>
<evidence type="ECO:0000313" key="1">
    <source>
        <dbReference type="EMBL" id="MCA9397634.1"/>
    </source>
</evidence>
<accession>A0A955LWR4</accession>
<evidence type="ECO:0000313" key="2">
    <source>
        <dbReference type="Proteomes" id="UP000699691"/>
    </source>
</evidence>